<keyword evidence="2" id="KW-1185">Reference proteome</keyword>
<dbReference type="AlphaFoldDB" id="A0A418WVX0"/>
<dbReference type="Gene3D" id="3.30.1460.10">
    <property type="match status" value="1"/>
</dbReference>
<protein>
    <submittedName>
        <fullName evidence="1">Uncharacterized protein</fullName>
    </submittedName>
</protein>
<reference evidence="1 2" key="1">
    <citation type="submission" date="2018-09" db="EMBL/GenBank/DDBJ databases">
        <authorList>
            <person name="Zhu H."/>
        </authorList>
    </citation>
    <scope>NUCLEOTIDE SEQUENCE [LARGE SCALE GENOMIC DNA]</scope>
    <source>
        <strain evidence="1 2">K2R10-39</strain>
    </source>
</reference>
<dbReference type="CDD" id="cd16364">
    <property type="entry name" value="T3SC_I-like"/>
    <property type="match status" value="1"/>
</dbReference>
<comment type="caution">
    <text evidence="1">The sequence shown here is derived from an EMBL/GenBank/DDBJ whole genome shotgun (WGS) entry which is preliminary data.</text>
</comment>
<evidence type="ECO:0000313" key="1">
    <source>
        <dbReference type="EMBL" id="RJF96846.1"/>
    </source>
</evidence>
<evidence type="ECO:0000313" key="2">
    <source>
        <dbReference type="Proteomes" id="UP000285190"/>
    </source>
</evidence>
<dbReference type="GO" id="GO:0030254">
    <property type="term" value="P:protein secretion by the type III secretion system"/>
    <property type="evidence" value="ECO:0007669"/>
    <property type="project" value="InterPro"/>
</dbReference>
<dbReference type="Proteomes" id="UP000285190">
    <property type="component" value="Unassembled WGS sequence"/>
</dbReference>
<dbReference type="InterPro" id="IPR010261">
    <property type="entry name" value="Tir_chaperone"/>
</dbReference>
<accession>A0A418WVX0</accession>
<gene>
    <name evidence="1" type="ORF">D3870_20910</name>
</gene>
<name>A0A418WVX0_9BURK</name>
<dbReference type="OrthoDB" id="9854796at2"/>
<dbReference type="RefSeq" id="WP_119742983.1">
    <property type="nucleotide sequence ID" value="NZ_QYUN01000003.1"/>
</dbReference>
<dbReference type="EMBL" id="QYUN01000003">
    <property type="protein sequence ID" value="RJF96846.1"/>
    <property type="molecule type" value="Genomic_DNA"/>
</dbReference>
<dbReference type="SUPFAM" id="SSF69635">
    <property type="entry name" value="Type III secretory system chaperone-like"/>
    <property type="match status" value="1"/>
</dbReference>
<organism evidence="1 2">
    <name type="scientific">Noviherbaspirillum cavernae</name>
    <dbReference type="NCBI Taxonomy" id="2320862"/>
    <lineage>
        <taxon>Bacteria</taxon>
        <taxon>Pseudomonadati</taxon>
        <taxon>Pseudomonadota</taxon>
        <taxon>Betaproteobacteria</taxon>
        <taxon>Burkholderiales</taxon>
        <taxon>Oxalobacteraceae</taxon>
        <taxon>Noviherbaspirillum</taxon>
    </lineage>
</organism>
<sequence>MHDICKLDTLFAELGTRYGIANLRLPPHGAVGLRLKDGTELHLEYEKARGTLYAYCNVLPIPGDDASRLKLFAHMLELNFLDSGIDNGALSMQKDMAVCHVRFRIADVPFDAFDRALQKLLTRRLDIAKQLRAGMTSDTPKAARASRSTFTLMTALRQES</sequence>
<proteinExistence type="predicted"/>
<dbReference type="Pfam" id="PF05932">
    <property type="entry name" value="CesT"/>
    <property type="match status" value="1"/>
</dbReference>